<dbReference type="HOGENOM" id="CLU_2863190_0_0_4"/>
<organism evidence="1 2">
    <name type="scientific">Neisseria wadsworthii 9715</name>
    <dbReference type="NCBI Taxonomy" id="1030841"/>
    <lineage>
        <taxon>Bacteria</taxon>
        <taxon>Pseudomonadati</taxon>
        <taxon>Pseudomonadota</taxon>
        <taxon>Betaproteobacteria</taxon>
        <taxon>Neisseriales</taxon>
        <taxon>Neisseriaceae</taxon>
        <taxon>Neisseria</taxon>
    </lineage>
</organism>
<evidence type="ECO:0000313" key="1">
    <source>
        <dbReference type="EMBL" id="EGZ50964.1"/>
    </source>
</evidence>
<dbReference type="STRING" id="1030841.HMPREF9370_0373"/>
<evidence type="ECO:0000313" key="2">
    <source>
        <dbReference type="Proteomes" id="UP000005336"/>
    </source>
</evidence>
<comment type="caution">
    <text evidence="1">The sequence shown here is derived from an EMBL/GenBank/DDBJ whole genome shotgun (WGS) entry which is preliminary data.</text>
</comment>
<dbReference type="EMBL" id="AGAZ01000013">
    <property type="protein sequence ID" value="EGZ50964.1"/>
    <property type="molecule type" value="Genomic_DNA"/>
</dbReference>
<protein>
    <submittedName>
        <fullName evidence="1">Uncharacterized protein</fullName>
    </submittedName>
</protein>
<dbReference type="AlphaFoldDB" id="G4CMR4"/>
<reference evidence="1 2" key="1">
    <citation type="submission" date="2011-06" db="EMBL/GenBank/DDBJ databases">
        <authorList>
            <person name="Muzny D."/>
            <person name="Qin X."/>
            <person name="Deng J."/>
            <person name="Jiang H."/>
            <person name="Liu Y."/>
            <person name="Qu J."/>
            <person name="Song X.-Z."/>
            <person name="Zhang L."/>
            <person name="Thornton R."/>
            <person name="Coyle M."/>
            <person name="Francisco L."/>
            <person name="Jackson L."/>
            <person name="Javaid M."/>
            <person name="Korchina V."/>
            <person name="Kovar C."/>
            <person name="Mata R."/>
            <person name="Mathew T."/>
            <person name="Ngo R."/>
            <person name="Nguyen L."/>
            <person name="Nguyen N."/>
            <person name="Okwuonu G."/>
            <person name="Ongeri F."/>
            <person name="Pham C."/>
            <person name="Simmons D."/>
            <person name="Wilczek-Boney K."/>
            <person name="Hale W."/>
            <person name="Jakkamsetti A."/>
            <person name="Pham P."/>
            <person name="Ruth R."/>
            <person name="San Lucas F."/>
            <person name="Warren J."/>
            <person name="Zhang J."/>
            <person name="Zhao Z."/>
            <person name="Zhou C."/>
            <person name="Zhu D."/>
            <person name="Lee S."/>
            <person name="Bess C."/>
            <person name="Blankenburg K."/>
            <person name="Forbes L."/>
            <person name="Fu Q."/>
            <person name="Gubbala S."/>
            <person name="Hirani K."/>
            <person name="Jayaseelan J.C."/>
            <person name="Lara F."/>
            <person name="Munidasa M."/>
            <person name="Palculict T."/>
            <person name="Patil S."/>
            <person name="Pu L.-L."/>
            <person name="Saada N."/>
            <person name="Tang L."/>
            <person name="Weissenberger G."/>
            <person name="Zhu Y."/>
            <person name="Hemphill L."/>
            <person name="Shang Y."/>
            <person name="Youmans B."/>
            <person name="Ayvaz T."/>
            <person name="Ross M."/>
            <person name="Santibanez J."/>
            <person name="Aqrawi P."/>
            <person name="Gross S."/>
            <person name="Joshi V."/>
            <person name="Fowler G."/>
            <person name="Nazareth L."/>
            <person name="Reid J."/>
            <person name="Worley K."/>
            <person name="Petrosino J."/>
            <person name="Highlander S."/>
            <person name="Gibbs R."/>
        </authorList>
    </citation>
    <scope>NUCLEOTIDE SEQUENCE [LARGE SCALE GENOMIC DNA]</scope>
    <source>
        <strain evidence="1 2">9715</strain>
    </source>
</reference>
<dbReference type="Proteomes" id="UP000005336">
    <property type="component" value="Unassembled WGS sequence"/>
</dbReference>
<keyword evidence="2" id="KW-1185">Reference proteome</keyword>
<sequence length="64" mass="7787">MFSSQNILLPVKIILVQKFYYINTFKNYYHLYFKIFLCCLCDGSQRKNTCLKQLSDRHGMFRRP</sequence>
<accession>G4CMR4</accession>
<name>G4CMR4_9NEIS</name>
<proteinExistence type="predicted"/>
<gene>
    <name evidence="1" type="ORF">HMPREF9370_0373</name>
</gene>